<dbReference type="RefSeq" id="WP_331845006.1">
    <property type="nucleotide sequence ID" value="NZ_JAZHPZ010000001.1"/>
</dbReference>
<organism evidence="2 3">
    <name type="scientific">Paenibacillus haidiansis</name>
    <dbReference type="NCBI Taxonomy" id="1574488"/>
    <lineage>
        <taxon>Bacteria</taxon>
        <taxon>Bacillati</taxon>
        <taxon>Bacillota</taxon>
        <taxon>Bacilli</taxon>
        <taxon>Bacillales</taxon>
        <taxon>Paenibacillaceae</taxon>
        <taxon>Paenibacillus</taxon>
    </lineage>
</organism>
<proteinExistence type="predicted"/>
<protein>
    <recommendedName>
        <fullName evidence="4">Lipoprotein</fullName>
    </recommendedName>
</protein>
<evidence type="ECO:0000313" key="3">
    <source>
        <dbReference type="Proteomes" id="UP001306950"/>
    </source>
</evidence>
<dbReference type="PROSITE" id="PS51257">
    <property type="entry name" value="PROKAR_LIPOPROTEIN"/>
    <property type="match status" value="1"/>
</dbReference>
<accession>A0ABU7VM06</accession>
<sequence>MKRIMIIYGLLVLSISLFGCSSSGIDTTSSQITFSGLTNDNDTEVVEGPTSHSYYGKWKITKAVGYGPVSAYGKEDIDQLIGQEVTYSKESAGIPPKEIKNPYYRETIFTEDDFTNHYNIWLENIGVKTNEIKIVQIFMDKDFHENYFETGGDFFLTENIDKLIMFDQGVFFEMDRVNDEN</sequence>
<reference evidence="2 3" key="1">
    <citation type="submission" date="2024-02" db="EMBL/GenBank/DDBJ databases">
        <title>A nitrogen-fixing paenibacillus bacterium.</title>
        <authorList>
            <person name="Zhang W.L."/>
            <person name="Chen S.F."/>
        </authorList>
    </citation>
    <scope>NUCLEOTIDE SEQUENCE [LARGE SCALE GENOMIC DNA]</scope>
    <source>
        <strain evidence="2 3">M1</strain>
    </source>
</reference>
<feature type="chain" id="PRO_5046159318" description="Lipoprotein" evidence="1">
    <location>
        <begin position="22"/>
        <end position="181"/>
    </location>
</feature>
<comment type="caution">
    <text evidence="2">The sequence shown here is derived from an EMBL/GenBank/DDBJ whole genome shotgun (WGS) entry which is preliminary data.</text>
</comment>
<dbReference type="Proteomes" id="UP001306950">
    <property type="component" value="Unassembled WGS sequence"/>
</dbReference>
<name>A0ABU7VM06_9BACL</name>
<evidence type="ECO:0000256" key="1">
    <source>
        <dbReference type="SAM" id="SignalP"/>
    </source>
</evidence>
<gene>
    <name evidence="2" type="ORF">V3851_03100</name>
</gene>
<dbReference type="EMBL" id="JAZHPZ010000001">
    <property type="protein sequence ID" value="MEF2964804.1"/>
    <property type="molecule type" value="Genomic_DNA"/>
</dbReference>
<feature type="signal peptide" evidence="1">
    <location>
        <begin position="1"/>
        <end position="21"/>
    </location>
</feature>
<keyword evidence="3" id="KW-1185">Reference proteome</keyword>
<evidence type="ECO:0008006" key="4">
    <source>
        <dbReference type="Google" id="ProtNLM"/>
    </source>
</evidence>
<evidence type="ECO:0000313" key="2">
    <source>
        <dbReference type="EMBL" id="MEF2964804.1"/>
    </source>
</evidence>
<keyword evidence="1" id="KW-0732">Signal</keyword>